<dbReference type="EMBL" id="BJML01000005">
    <property type="protein sequence ID" value="GEB45967.1"/>
    <property type="molecule type" value="Genomic_DNA"/>
</dbReference>
<name>A0A4Y3QM60_MICTE</name>
<gene>
    <name evidence="2" type="ORF">MTE01_19120</name>
</gene>
<keyword evidence="1" id="KW-0472">Membrane</keyword>
<sequence>MHETPDLSLIVTVFAALLGMGWGYLIDPARHSTYWIAVACASATGFLVSYLVPDAVLAVPVLVLTLASVTALRDKRWRASLIRTECPPRTPPPLPPSASATE</sequence>
<dbReference type="AlphaFoldDB" id="A0A4Y3QM60"/>
<comment type="caution">
    <text evidence="2">The sequence shown here is derived from an EMBL/GenBank/DDBJ whole genome shotgun (WGS) entry which is preliminary data.</text>
</comment>
<feature type="transmembrane region" description="Helical" evidence="1">
    <location>
        <begin position="57"/>
        <end position="73"/>
    </location>
</feature>
<evidence type="ECO:0000313" key="2">
    <source>
        <dbReference type="EMBL" id="GEB45967.1"/>
    </source>
</evidence>
<keyword evidence="1" id="KW-1133">Transmembrane helix</keyword>
<proteinExistence type="predicted"/>
<dbReference type="Proteomes" id="UP000319525">
    <property type="component" value="Unassembled WGS sequence"/>
</dbReference>
<keyword evidence="1" id="KW-0812">Transmembrane</keyword>
<organism evidence="2 3">
    <name type="scientific">Microbacterium testaceum</name>
    <name type="common">Aureobacterium testaceum</name>
    <name type="synonym">Brevibacterium testaceum</name>
    <dbReference type="NCBI Taxonomy" id="2033"/>
    <lineage>
        <taxon>Bacteria</taxon>
        <taxon>Bacillati</taxon>
        <taxon>Actinomycetota</taxon>
        <taxon>Actinomycetes</taxon>
        <taxon>Micrococcales</taxon>
        <taxon>Microbacteriaceae</taxon>
        <taxon>Microbacterium</taxon>
    </lineage>
</organism>
<accession>A0A4Y3QM60</accession>
<protein>
    <submittedName>
        <fullName evidence="2">Uncharacterized protein</fullName>
    </submittedName>
</protein>
<evidence type="ECO:0000256" key="1">
    <source>
        <dbReference type="SAM" id="Phobius"/>
    </source>
</evidence>
<evidence type="ECO:0000313" key="3">
    <source>
        <dbReference type="Proteomes" id="UP000319525"/>
    </source>
</evidence>
<reference evidence="2 3" key="1">
    <citation type="submission" date="2019-06" db="EMBL/GenBank/DDBJ databases">
        <title>Whole genome shotgun sequence of Microbacterium testaceum NBRC 12675.</title>
        <authorList>
            <person name="Hosoyama A."/>
            <person name="Uohara A."/>
            <person name="Ohji S."/>
            <person name="Ichikawa N."/>
        </authorList>
    </citation>
    <scope>NUCLEOTIDE SEQUENCE [LARGE SCALE GENOMIC DNA]</scope>
    <source>
        <strain evidence="2 3">NBRC 12675</strain>
    </source>
</reference>
<feature type="transmembrane region" description="Helical" evidence="1">
    <location>
        <begin position="6"/>
        <end position="26"/>
    </location>
</feature>